<feature type="compositionally biased region" description="Basic and acidic residues" evidence="1">
    <location>
        <begin position="85"/>
        <end position="94"/>
    </location>
</feature>
<gene>
    <name evidence="2" type="ORF">DM02DRAFT_183686</name>
</gene>
<name>A0A2V1D9A0_9PLEO</name>
<dbReference type="AlphaFoldDB" id="A0A2V1D9A0"/>
<reference evidence="2 3" key="1">
    <citation type="journal article" date="2018" name="Sci. Rep.">
        <title>Comparative genomics provides insights into the lifestyle and reveals functional heterogeneity of dark septate endophytic fungi.</title>
        <authorList>
            <person name="Knapp D.G."/>
            <person name="Nemeth J.B."/>
            <person name="Barry K."/>
            <person name="Hainaut M."/>
            <person name="Henrissat B."/>
            <person name="Johnson J."/>
            <person name="Kuo A."/>
            <person name="Lim J.H.P."/>
            <person name="Lipzen A."/>
            <person name="Nolan M."/>
            <person name="Ohm R.A."/>
            <person name="Tamas L."/>
            <person name="Grigoriev I.V."/>
            <person name="Spatafora J.W."/>
            <person name="Nagy L.G."/>
            <person name="Kovacs G.M."/>
        </authorList>
    </citation>
    <scope>NUCLEOTIDE SEQUENCE [LARGE SCALE GENOMIC DNA]</scope>
    <source>
        <strain evidence="2 3">DSE2036</strain>
    </source>
</reference>
<organism evidence="2 3">
    <name type="scientific">Periconia macrospinosa</name>
    <dbReference type="NCBI Taxonomy" id="97972"/>
    <lineage>
        <taxon>Eukaryota</taxon>
        <taxon>Fungi</taxon>
        <taxon>Dikarya</taxon>
        <taxon>Ascomycota</taxon>
        <taxon>Pezizomycotina</taxon>
        <taxon>Dothideomycetes</taxon>
        <taxon>Pleosporomycetidae</taxon>
        <taxon>Pleosporales</taxon>
        <taxon>Massarineae</taxon>
        <taxon>Periconiaceae</taxon>
        <taxon>Periconia</taxon>
    </lineage>
</organism>
<feature type="compositionally biased region" description="Polar residues" evidence="1">
    <location>
        <begin position="100"/>
        <end position="109"/>
    </location>
</feature>
<sequence length="109" mass="11858">MSKSCKIIRFKKKPPSSLVVSYIHTYIRVCVPCTCICHPRFPSSIPAPCNSKSQQNKGTNPTTRTNRGSVSHLSHITFLTPQKGSKGEGGREGPPHLTSPHLTSAKISC</sequence>
<feature type="compositionally biased region" description="Polar residues" evidence="1">
    <location>
        <begin position="50"/>
        <end position="83"/>
    </location>
</feature>
<accession>A0A2V1D9A0</accession>
<evidence type="ECO:0000256" key="1">
    <source>
        <dbReference type="SAM" id="MobiDB-lite"/>
    </source>
</evidence>
<keyword evidence="3" id="KW-1185">Reference proteome</keyword>
<dbReference type="EMBL" id="KZ805526">
    <property type="protein sequence ID" value="PVH94625.1"/>
    <property type="molecule type" value="Genomic_DNA"/>
</dbReference>
<evidence type="ECO:0000313" key="2">
    <source>
        <dbReference type="EMBL" id="PVH94625.1"/>
    </source>
</evidence>
<evidence type="ECO:0000313" key="3">
    <source>
        <dbReference type="Proteomes" id="UP000244855"/>
    </source>
</evidence>
<feature type="region of interest" description="Disordered" evidence="1">
    <location>
        <begin position="47"/>
        <end position="109"/>
    </location>
</feature>
<dbReference type="Proteomes" id="UP000244855">
    <property type="component" value="Unassembled WGS sequence"/>
</dbReference>
<proteinExistence type="predicted"/>
<protein>
    <submittedName>
        <fullName evidence="2">Uncharacterized protein</fullName>
    </submittedName>
</protein>